<dbReference type="Pfam" id="PF02566">
    <property type="entry name" value="OsmC"/>
    <property type="match status" value="1"/>
</dbReference>
<comment type="caution">
    <text evidence="1">The sequence shown here is derived from an EMBL/GenBank/DDBJ whole genome shotgun (WGS) entry which is preliminary data.</text>
</comment>
<dbReference type="InterPro" id="IPR036102">
    <property type="entry name" value="OsmC/Ohrsf"/>
</dbReference>
<dbReference type="InterPro" id="IPR003718">
    <property type="entry name" value="OsmC/Ohr_fam"/>
</dbReference>
<dbReference type="PANTHER" id="PTHR35368">
    <property type="entry name" value="HYDROPEROXIDE REDUCTASE"/>
    <property type="match status" value="1"/>
</dbReference>
<dbReference type="SUPFAM" id="SSF82784">
    <property type="entry name" value="OsmC-like"/>
    <property type="match status" value="1"/>
</dbReference>
<name>A0A398CX08_9BACT</name>
<organism evidence="1 2">
    <name type="scientific">Candidatus Cryosericum odellii</name>
    <dbReference type="NCBI Taxonomy" id="2290917"/>
    <lineage>
        <taxon>Bacteria</taxon>
        <taxon>Pseudomonadati</taxon>
        <taxon>Caldisericota/Cryosericota group</taxon>
        <taxon>Candidatus Cryosericota</taxon>
        <taxon>Candidatus Cryosericia</taxon>
        <taxon>Candidatus Cryosericales</taxon>
        <taxon>Candidatus Cryosericaceae</taxon>
        <taxon>Candidatus Cryosericum</taxon>
    </lineage>
</organism>
<dbReference type="InterPro" id="IPR015946">
    <property type="entry name" value="KH_dom-like_a/b"/>
</dbReference>
<keyword evidence="2" id="KW-1185">Reference proteome</keyword>
<protein>
    <submittedName>
        <fullName evidence="1">OsmC family peroxiredoxin</fullName>
    </submittedName>
</protein>
<dbReference type="EMBL" id="QXIT01000150">
    <property type="protein sequence ID" value="RIE06740.1"/>
    <property type="molecule type" value="Genomic_DNA"/>
</dbReference>
<sequence>MAKSTYRAISRKLPAGLAVESESRGFKVIMDEPTSLGGTNTGMNPVEALLAALGSCQCIAAAESAKSHDIDLKEFWVELEGDLGIDGCRRGDPNVRPGLQEVRFTMHIKTDASQDKVEAFQKLIESRCPVGDSLGKGVTIKPATIVIER</sequence>
<evidence type="ECO:0000313" key="2">
    <source>
        <dbReference type="Proteomes" id="UP000266260"/>
    </source>
</evidence>
<reference evidence="1 2" key="1">
    <citation type="submission" date="2018-09" db="EMBL/GenBank/DDBJ databases">
        <title>Discovery and Ecogenomic Context for Candidatus Cryosericales, a Global Caldiserica Order Active in Thawing Permafrost.</title>
        <authorList>
            <person name="Martinez M.A."/>
            <person name="Woodcroft B.J."/>
            <person name="Ignacio Espinoza J.C."/>
            <person name="Zayed A."/>
            <person name="Singleton C.M."/>
            <person name="Boyd J."/>
            <person name="Li Y.-F."/>
            <person name="Purvine S."/>
            <person name="Maughan H."/>
            <person name="Hodgkins S.B."/>
            <person name="Anderson D."/>
            <person name="Sederholm M."/>
            <person name="Temperton B."/>
            <person name="Saleska S.R."/>
            <person name="Tyson G.W."/>
            <person name="Rich V.I."/>
        </authorList>
    </citation>
    <scope>NUCLEOTIDE SEQUENCE [LARGE SCALE GENOMIC DNA]</scope>
    <source>
        <strain evidence="1 2">SMC6</strain>
    </source>
</reference>
<proteinExistence type="predicted"/>
<dbReference type="AlphaFoldDB" id="A0A398CX08"/>
<evidence type="ECO:0000313" key="1">
    <source>
        <dbReference type="EMBL" id="RIE06740.1"/>
    </source>
</evidence>
<dbReference type="InterPro" id="IPR052924">
    <property type="entry name" value="OsmC/Ohr_hydroprdx_reductase"/>
</dbReference>
<accession>A0A398CX08</accession>
<dbReference type="Gene3D" id="3.30.300.20">
    <property type="match status" value="1"/>
</dbReference>
<dbReference type="PANTHER" id="PTHR35368:SF1">
    <property type="entry name" value="HYDROPEROXIDE REDUCTASE"/>
    <property type="match status" value="1"/>
</dbReference>
<dbReference type="Proteomes" id="UP000266260">
    <property type="component" value="Unassembled WGS sequence"/>
</dbReference>
<dbReference type="RefSeq" id="WP_119175855.1">
    <property type="nucleotide sequence ID" value="NZ_QXIT01000150.1"/>
</dbReference>
<gene>
    <name evidence="1" type="ORF">SMC6_08540</name>
</gene>